<evidence type="ECO:0000256" key="1">
    <source>
        <dbReference type="SAM" id="Phobius"/>
    </source>
</evidence>
<accession>A0ABN9WX66</accession>
<dbReference type="EMBL" id="CAUYUJ010019490">
    <property type="protein sequence ID" value="CAK0891520.1"/>
    <property type="molecule type" value="Genomic_DNA"/>
</dbReference>
<evidence type="ECO:0000313" key="3">
    <source>
        <dbReference type="Proteomes" id="UP001189429"/>
    </source>
</evidence>
<comment type="caution">
    <text evidence="2">The sequence shown here is derived from an EMBL/GenBank/DDBJ whole genome shotgun (WGS) entry which is preliminary data.</text>
</comment>
<keyword evidence="1" id="KW-1133">Transmembrane helix</keyword>
<organism evidence="2 3">
    <name type="scientific">Prorocentrum cordatum</name>
    <dbReference type="NCBI Taxonomy" id="2364126"/>
    <lineage>
        <taxon>Eukaryota</taxon>
        <taxon>Sar</taxon>
        <taxon>Alveolata</taxon>
        <taxon>Dinophyceae</taxon>
        <taxon>Prorocentrales</taxon>
        <taxon>Prorocentraceae</taxon>
        <taxon>Prorocentrum</taxon>
    </lineage>
</organism>
<keyword evidence="1" id="KW-0472">Membrane</keyword>
<feature type="non-terminal residue" evidence="2">
    <location>
        <position position="575"/>
    </location>
</feature>
<gene>
    <name evidence="2" type="ORF">PCOR1329_LOCUS71458</name>
</gene>
<dbReference type="Proteomes" id="UP001189429">
    <property type="component" value="Unassembled WGS sequence"/>
</dbReference>
<reference evidence="2" key="1">
    <citation type="submission" date="2023-10" db="EMBL/GenBank/DDBJ databases">
        <authorList>
            <person name="Chen Y."/>
            <person name="Shah S."/>
            <person name="Dougan E. K."/>
            <person name="Thang M."/>
            <person name="Chan C."/>
        </authorList>
    </citation>
    <scope>NUCLEOTIDE SEQUENCE [LARGE SCALE GENOMIC DNA]</scope>
</reference>
<name>A0ABN9WX66_9DINO</name>
<keyword evidence="3" id="KW-1185">Reference proteome</keyword>
<feature type="non-terminal residue" evidence="2">
    <location>
        <position position="1"/>
    </location>
</feature>
<proteinExistence type="predicted"/>
<feature type="transmembrane region" description="Helical" evidence="1">
    <location>
        <begin position="388"/>
        <end position="408"/>
    </location>
</feature>
<evidence type="ECO:0000313" key="2">
    <source>
        <dbReference type="EMBL" id="CAK0891520.1"/>
    </source>
</evidence>
<protein>
    <submittedName>
        <fullName evidence="2">Uncharacterized protein</fullName>
    </submittedName>
</protein>
<sequence>SELERGVYRYYYDGELQMVIHSHVDDMLVARKAASPTVDNILGEMAEFLHLERRDGKFEYCGAGVYVTQAKAVMAVGYIPIAPDRKKVSDGRATMEELSMSRSTNGQLQWLAHCSRPDIAFEQNRLAQRTSELKVRGLIDANKLVDYVKENIIEYGLHFRRGVVDISTACVLAYGDSSFANMPSEKSLTVRQAGAIGGVVGSTLAAEAYSISEAMWHGQFLRQFPQELQMPANAKLKAVERLCASRPAFAVTDSDNVKVTVNKDSGSVADKRLRIVVSMLRESVEAQYYTTLIWTMTEAMVADGLTKSLACVAILIAFFASKKFEIPPPQWKRQAGIGYHAEETNREWIGYHVWRIRREGIGYHAWQINREWIGYHTRRNIKEDDNTVIYILLAILFVMIMAVTYLMWQMREIRASIRQSQEIERMPRLIHAGDDRTPGSTLTAATGIATRTRAPKKVEGEVPEPMEVESDSAIFGEEPVQITRQRTAKTVKTIDDEVVRDPRSRPARQVETKSVPQDFDFAGIKTKLLKASLEEIPVVIKVSERVMRHCGPEGRQITKDEANEMASGIGYYVDP</sequence>
<keyword evidence="1" id="KW-0812">Transmembrane</keyword>